<sequence>MELKSLFLRLLLFSLLLLFISIENNPLVRLEAIIGLSPSPIEKIFGVKSLLSGMTEGVHQMAFLNVQDALNANIFSPIVIPLLLLLFIRGKIPKIKTRKHELVFFSSFIFLSVLVNVFN</sequence>
<reference evidence="2" key="1">
    <citation type="submission" date="2018-05" db="EMBL/GenBank/DDBJ databases">
        <authorList>
            <person name="Lanie J.A."/>
            <person name="Ng W.-L."/>
            <person name="Kazmierczak K.M."/>
            <person name="Andrzejewski T.M."/>
            <person name="Davidsen T.M."/>
            <person name="Wayne K.J."/>
            <person name="Tettelin H."/>
            <person name="Glass J.I."/>
            <person name="Rusch D."/>
            <person name="Podicherti R."/>
            <person name="Tsui H.-C.T."/>
            <person name="Winkler M.E."/>
        </authorList>
    </citation>
    <scope>NUCLEOTIDE SEQUENCE</scope>
</reference>
<accession>A0A382MWU3</accession>
<name>A0A382MWU3_9ZZZZ</name>
<protein>
    <submittedName>
        <fullName evidence="2">Uncharacterized protein</fullName>
    </submittedName>
</protein>
<evidence type="ECO:0000256" key="1">
    <source>
        <dbReference type="SAM" id="Phobius"/>
    </source>
</evidence>
<keyword evidence="1" id="KW-0812">Transmembrane</keyword>
<keyword evidence="1" id="KW-1133">Transmembrane helix</keyword>
<dbReference type="EMBL" id="UINC01096258">
    <property type="protein sequence ID" value="SVC53000.1"/>
    <property type="molecule type" value="Genomic_DNA"/>
</dbReference>
<feature type="transmembrane region" description="Helical" evidence="1">
    <location>
        <begin position="69"/>
        <end position="88"/>
    </location>
</feature>
<keyword evidence="1" id="KW-0472">Membrane</keyword>
<proteinExistence type="predicted"/>
<feature type="transmembrane region" description="Helical" evidence="1">
    <location>
        <begin position="100"/>
        <end position="118"/>
    </location>
</feature>
<gene>
    <name evidence="2" type="ORF">METZ01_LOCUS305854</name>
</gene>
<dbReference type="AlphaFoldDB" id="A0A382MWU3"/>
<organism evidence="2">
    <name type="scientific">marine metagenome</name>
    <dbReference type="NCBI Taxonomy" id="408172"/>
    <lineage>
        <taxon>unclassified sequences</taxon>
        <taxon>metagenomes</taxon>
        <taxon>ecological metagenomes</taxon>
    </lineage>
</organism>
<evidence type="ECO:0000313" key="2">
    <source>
        <dbReference type="EMBL" id="SVC53000.1"/>
    </source>
</evidence>